<evidence type="ECO:0000256" key="1">
    <source>
        <dbReference type="ARBA" id="ARBA00004123"/>
    </source>
</evidence>
<sequence length="300" mass="34477">MVHDRFSIYSIIIHTFQIMESPETVSSSNSHGASDSDSRQYEDTSVLENEDVKEIQEQVLANLEKPNLPNVNVPEKIIVCLDVCYDNPNSLYRFGDGTTFSPINMLKRILDFFFHTKHAISKKTEFALITLQDAGACWTQNFTSNVKDLISAIDYAHAEEATSDTFDFEKVYELIRHHIEIPMMKPGESLLPPPYIVRLLILYGRSNCVPVIPHEDPCFQYIRSQIYFYTDILLAHEDDCATHKCDEIYDALQDLDNGYSYVFEVSRNATKIHDCIAKLLAHPLQRPLQKNTDYSFGSRY</sequence>
<accession>A0A6J2JHJ4</accession>
<dbReference type="Proteomes" id="UP000504629">
    <property type="component" value="Unplaced"/>
</dbReference>
<dbReference type="GO" id="GO:0045739">
    <property type="term" value="P:positive regulation of DNA repair"/>
    <property type="evidence" value="ECO:0007669"/>
    <property type="project" value="InterPro"/>
</dbReference>
<organism evidence="7 8">
    <name type="scientific">Bombyx mandarina</name>
    <name type="common">Wild silk moth</name>
    <name type="synonym">Wild silkworm</name>
    <dbReference type="NCBI Taxonomy" id="7092"/>
    <lineage>
        <taxon>Eukaryota</taxon>
        <taxon>Metazoa</taxon>
        <taxon>Ecdysozoa</taxon>
        <taxon>Arthropoda</taxon>
        <taxon>Hexapoda</taxon>
        <taxon>Insecta</taxon>
        <taxon>Pterygota</taxon>
        <taxon>Neoptera</taxon>
        <taxon>Endopterygota</taxon>
        <taxon>Lepidoptera</taxon>
        <taxon>Glossata</taxon>
        <taxon>Ditrysia</taxon>
        <taxon>Bombycoidea</taxon>
        <taxon>Bombycidae</taxon>
        <taxon>Bombycinae</taxon>
        <taxon>Bombyx</taxon>
    </lineage>
</organism>
<comment type="subcellular location">
    <subcellularLocation>
        <location evidence="1">Nucleus</location>
    </subcellularLocation>
</comment>
<reference evidence="8" key="1">
    <citation type="submission" date="2025-08" db="UniProtKB">
        <authorList>
            <consortium name="RefSeq"/>
        </authorList>
    </citation>
    <scope>IDENTIFICATION</scope>
    <source>
        <tissue evidence="8">Silk gland</tissue>
    </source>
</reference>
<proteinExistence type="predicted"/>
<keyword evidence="5" id="KW-0539">Nucleus</keyword>
<keyword evidence="4" id="KW-0234">DNA repair</keyword>
<dbReference type="GeneID" id="114242162"/>
<evidence type="ECO:0000256" key="3">
    <source>
        <dbReference type="ARBA" id="ARBA00022763"/>
    </source>
</evidence>
<dbReference type="GO" id="GO:0007095">
    <property type="term" value="P:mitotic G2 DNA damage checkpoint signaling"/>
    <property type="evidence" value="ECO:0007669"/>
    <property type="project" value="TreeGrafter"/>
</dbReference>
<evidence type="ECO:0000313" key="7">
    <source>
        <dbReference type="Proteomes" id="UP000504629"/>
    </source>
</evidence>
<evidence type="ECO:0000313" key="8">
    <source>
        <dbReference type="RefSeq" id="XP_028029025.1"/>
    </source>
</evidence>
<name>A0A6J2JHJ4_BOMMA</name>
<protein>
    <submittedName>
        <fullName evidence="8">BRISC and BRCA1-A complex member 1-like isoform X1</fullName>
    </submittedName>
</protein>
<evidence type="ECO:0000256" key="4">
    <source>
        <dbReference type="ARBA" id="ARBA00023204"/>
    </source>
</evidence>
<dbReference type="RefSeq" id="XP_028029025.1">
    <property type="nucleotide sequence ID" value="XM_028173224.1"/>
</dbReference>
<keyword evidence="3" id="KW-0227">DNA damage</keyword>
<dbReference type="OrthoDB" id="547311at2759"/>
<keyword evidence="2" id="KW-0963">Cytoplasm</keyword>
<dbReference type="GO" id="GO:0070552">
    <property type="term" value="C:BRISC complex"/>
    <property type="evidence" value="ECO:0007669"/>
    <property type="project" value="InterPro"/>
</dbReference>
<feature type="region of interest" description="Disordered" evidence="6">
    <location>
        <begin position="24"/>
        <end position="47"/>
    </location>
</feature>
<evidence type="ECO:0000256" key="6">
    <source>
        <dbReference type="SAM" id="MobiDB-lite"/>
    </source>
</evidence>
<dbReference type="KEGG" id="bman:114242162"/>
<evidence type="ECO:0000256" key="5">
    <source>
        <dbReference type="ARBA" id="ARBA00023242"/>
    </source>
</evidence>
<dbReference type="GO" id="GO:0006302">
    <property type="term" value="P:double-strand break repair"/>
    <property type="evidence" value="ECO:0007669"/>
    <property type="project" value="TreeGrafter"/>
</dbReference>
<dbReference type="GO" id="GO:0070531">
    <property type="term" value="C:BRCA1-A complex"/>
    <property type="evidence" value="ECO:0007669"/>
    <property type="project" value="InterPro"/>
</dbReference>
<dbReference type="InterPro" id="IPR026126">
    <property type="entry name" value="BABAM1"/>
</dbReference>
<dbReference type="CDD" id="cd21502">
    <property type="entry name" value="vWA_BABAM1"/>
    <property type="match status" value="1"/>
</dbReference>
<dbReference type="GO" id="GO:0016604">
    <property type="term" value="C:nuclear body"/>
    <property type="evidence" value="ECO:0007669"/>
    <property type="project" value="TreeGrafter"/>
</dbReference>
<dbReference type="PANTHER" id="PTHR15660">
    <property type="entry name" value="BRISC AND BRCA1-A COMPLEX MEMBER 1"/>
    <property type="match status" value="1"/>
</dbReference>
<evidence type="ECO:0000256" key="2">
    <source>
        <dbReference type="ARBA" id="ARBA00022490"/>
    </source>
</evidence>
<gene>
    <name evidence="8" type="primary">LOC114242162</name>
</gene>
<dbReference type="AlphaFoldDB" id="A0A6J2JHJ4"/>
<keyword evidence="7" id="KW-1185">Reference proteome</keyword>
<dbReference type="PANTHER" id="PTHR15660:SF1">
    <property type="entry name" value="BRISC AND BRCA1-A COMPLEX MEMBER 1"/>
    <property type="match status" value="1"/>
</dbReference>